<dbReference type="InterPro" id="IPR000504">
    <property type="entry name" value="RRM_dom"/>
</dbReference>
<dbReference type="Gene3D" id="3.30.70.330">
    <property type="match status" value="1"/>
</dbReference>
<dbReference type="GO" id="GO:0008270">
    <property type="term" value="F:zinc ion binding"/>
    <property type="evidence" value="ECO:0007669"/>
    <property type="project" value="UniProtKB-KW"/>
</dbReference>
<keyword evidence="4" id="KW-0479">Metal-binding</keyword>
<accession>F6UF94</accession>
<dbReference type="HOGENOM" id="CLU_059455_1_0_1"/>
<reference evidence="15" key="2">
    <citation type="submission" date="2025-08" db="UniProtKB">
        <authorList>
            <consortium name="Ensembl"/>
        </authorList>
    </citation>
    <scope>IDENTIFICATION</scope>
</reference>
<dbReference type="SMART" id="SM00360">
    <property type="entry name" value="RRM"/>
    <property type="match status" value="1"/>
</dbReference>
<keyword evidence="5 10" id="KW-0863">Zinc-finger</keyword>
<dbReference type="PANTHER" id="PTHR46259:SF1">
    <property type="entry name" value="ZINC FINGER CCHC-TYPE AND RNA-BINDING MOTIF-CONTAINING PROTEIN 1"/>
    <property type="match status" value="1"/>
</dbReference>
<dbReference type="GO" id="GO:0003723">
    <property type="term" value="F:RNA binding"/>
    <property type="evidence" value="ECO:0007669"/>
    <property type="project" value="UniProtKB-UniRule"/>
</dbReference>
<evidence type="ECO:0000256" key="4">
    <source>
        <dbReference type="ARBA" id="ARBA00022723"/>
    </source>
</evidence>
<dbReference type="AlphaFoldDB" id="F6UF94"/>
<dbReference type="CDD" id="cd12393">
    <property type="entry name" value="RRM_ZCRB1"/>
    <property type="match status" value="1"/>
</dbReference>
<dbReference type="SMART" id="SM00343">
    <property type="entry name" value="ZnF_C2HC"/>
    <property type="match status" value="1"/>
</dbReference>
<dbReference type="OMA" id="AHYFNDE"/>
<dbReference type="InterPro" id="IPR044598">
    <property type="entry name" value="ZCRB1"/>
</dbReference>
<feature type="region of interest" description="Disordered" evidence="12">
    <location>
        <begin position="121"/>
        <end position="211"/>
    </location>
</feature>
<comment type="subcellular location">
    <subcellularLocation>
        <location evidence="1">Nucleus</location>
    </subcellularLocation>
</comment>
<proteinExistence type="predicted"/>
<evidence type="ECO:0000256" key="1">
    <source>
        <dbReference type="ARBA" id="ARBA00004123"/>
    </source>
</evidence>
<dbReference type="GO" id="GO:0005689">
    <property type="term" value="C:U12-type spliceosomal complex"/>
    <property type="evidence" value="ECO:0007669"/>
    <property type="project" value="InterPro"/>
</dbReference>
<reference evidence="15" key="3">
    <citation type="submission" date="2025-09" db="UniProtKB">
        <authorList>
            <consortium name="Ensembl"/>
        </authorList>
    </citation>
    <scope>IDENTIFICATION</scope>
</reference>
<feature type="compositionally biased region" description="Acidic residues" evidence="12">
    <location>
        <begin position="158"/>
        <end position="170"/>
    </location>
</feature>
<dbReference type="InParanoid" id="F6UF94"/>
<dbReference type="Proteomes" id="UP000008144">
    <property type="component" value="Unassembled WGS sequence"/>
</dbReference>
<evidence type="ECO:0000256" key="7">
    <source>
        <dbReference type="ARBA" id="ARBA00022884"/>
    </source>
</evidence>
<evidence type="ECO:0000256" key="2">
    <source>
        <dbReference type="ARBA" id="ARBA00015428"/>
    </source>
</evidence>
<dbReference type="GeneTree" id="ENSGT00730000111061"/>
<keyword evidence="6" id="KW-0862">Zinc</keyword>
<evidence type="ECO:0000259" key="14">
    <source>
        <dbReference type="PROSITE" id="PS50158"/>
    </source>
</evidence>
<organism evidence="15 16">
    <name type="scientific">Ciona intestinalis</name>
    <name type="common">Transparent sea squirt</name>
    <name type="synonym">Ascidia intestinalis</name>
    <dbReference type="NCBI Taxonomy" id="7719"/>
    <lineage>
        <taxon>Eukaryota</taxon>
        <taxon>Metazoa</taxon>
        <taxon>Chordata</taxon>
        <taxon>Tunicata</taxon>
        <taxon>Ascidiacea</taxon>
        <taxon>Phlebobranchia</taxon>
        <taxon>Cionidae</taxon>
        <taxon>Ciona</taxon>
    </lineage>
</organism>
<feature type="domain" description="RRM" evidence="13">
    <location>
        <begin position="10"/>
        <end position="88"/>
    </location>
</feature>
<evidence type="ECO:0000259" key="13">
    <source>
        <dbReference type="PROSITE" id="PS50102"/>
    </source>
</evidence>
<name>F6UF94_CIOIN</name>
<dbReference type="Pfam" id="PF00076">
    <property type="entry name" value="RRM_1"/>
    <property type="match status" value="1"/>
</dbReference>
<dbReference type="Ensembl" id="ENSCINT00000005219.3">
    <property type="protein sequence ID" value="ENSCINP00000005219.3"/>
    <property type="gene ID" value="ENSCING00000017297.2"/>
</dbReference>
<reference evidence="16" key="1">
    <citation type="journal article" date="2002" name="Science">
        <title>The draft genome of Ciona intestinalis: insights into chordate and vertebrate origins.</title>
        <authorList>
            <person name="Dehal P."/>
            <person name="Satou Y."/>
            <person name="Campbell R.K."/>
            <person name="Chapman J."/>
            <person name="Degnan B."/>
            <person name="De Tomaso A."/>
            <person name="Davidson B."/>
            <person name="Di Gregorio A."/>
            <person name="Gelpke M."/>
            <person name="Goodstein D.M."/>
            <person name="Harafuji N."/>
            <person name="Hastings K.E."/>
            <person name="Ho I."/>
            <person name="Hotta K."/>
            <person name="Huang W."/>
            <person name="Kawashima T."/>
            <person name="Lemaire P."/>
            <person name="Martinez D."/>
            <person name="Meinertzhagen I.A."/>
            <person name="Necula S."/>
            <person name="Nonaka M."/>
            <person name="Putnam N."/>
            <person name="Rash S."/>
            <person name="Saiga H."/>
            <person name="Satake M."/>
            <person name="Terry A."/>
            <person name="Yamada L."/>
            <person name="Wang H.G."/>
            <person name="Awazu S."/>
            <person name="Azumi K."/>
            <person name="Boore J."/>
            <person name="Branno M."/>
            <person name="Chin-Bow S."/>
            <person name="DeSantis R."/>
            <person name="Doyle S."/>
            <person name="Francino P."/>
            <person name="Keys D.N."/>
            <person name="Haga S."/>
            <person name="Hayashi H."/>
            <person name="Hino K."/>
            <person name="Imai K.S."/>
            <person name="Inaba K."/>
            <person name="Kano S."/>
            <person name="Kobayashi K."/>
            <person name="Kobayashi M."/>
            <person name="Lee B.I."/>
            <person name="Makabe K.W."/>
            <person name="Manohar C."/>
            <person name="Matassi G."/>
            <person name="Medina M."/>
            <person name="Mochizuki Y."/>
            <person name="Mount S."/>
            <person name="Morishita T."/>
            <person name="Miura S."/>
            <person name="Nakayama A."/>
            <person name="Nishizaka S."/>
            <person name="Nomoto H."/>
            <person name="Ohta F."/>
            <person name="Oishi K."/>
            <person name="Rigoutsos I."/>
            <person name="Sano M."/>
            <person name="Sasaki A."/>
            <person name="Sasakura Y."/>
            <person name="Shoguchi E."/>
            <person name="Shin-i T."/>
            <person name="Spagnuolo A."/>
            <person name="Stainier D."/>
            <person name="Suzuki M.M."/>
            <person name="Tassy O."/>
            <person name="Takatori N."/>
            <person name="Tokuoka M."/>
            <person name="Yagi K."/>
            <person name="Yoshizaki F."/>
            <person name="Wada S."/>
            <person name="Zhang C."/>
            <person name="Hyatt P.D."/>
            <person name="Larimer F."/>
            <person name="Detter C."/>
            <person name="Doggett N."/>
            <person name="Glavina T."/>
            <person name="Hawkins T."/>
            <person name="Richardson P."/>
            <person name="Lucas S."/>
            <person name="Kohara Y."/>
            <person name="Levine M."/>
            <person name="Satoh N."/>
            <person name="Rokhsar D.S."/>
        </authorList>
    </citation>
    <scope>NUCLEOTIDE SEQUENCE [LARGE SCALE GENOMIC DNA]</scope>
</reference>
<evidence type="ECO:0000256" key="11">
    <source>
        <dbReference type="PROSITE-ProRule" id="PRU00176"/>
    </source>
</evidence>
<dbReference type="STRING" id="7719.ENSCINP00000005219"/>
<evidence type="ECO:0000256" key="3">
    <source>
        <dbReference type="ARBA" id="ARBA00022664"/>
    </source>
</evidence>
<gene>
    <name evidence="15" type="primary">LOC100178501</name>
</gene>
<dbReference type="InterPro" id="IPR001878">
    <property type="entry name" value="Znf_CCHC"/>
</dbReference>
<dbReference type="InterPro" id="IPR035979">
    <property type="entry name" value="RBD_domain_sf"/>
</dbReference>
<evidence type="ECO:0000256" key="12">
    <source>
        <dbReference type="SAM" id="MobiDB-lite"/>
    </source>
</evidence>
<evidence type="ECO:0000256" key="5">
    <source>
        <dbReference type="ARBA" id="ARBA00022771"/>
    </source>
</evidence>
<evidence type="ECO:0000256" key="6">
    <source>
        <dbReference type="ARBA" id="ARBA00022833"/>
    </source>
</evidence>
<keyword evidence="16" id="KW-1185">Reference proteome</keyword>
<dbReference type="FunCoup" id="F6UF94">
    <property type="interactions" value="203"/>
</dbReference>
<evidence type="ECO:0000256" key="10">
    <source>
        <dbReference type="PROSITE-ProRule" id="PRU00047"/>
    </source>
</evidence>
<evidence type="ECO:0000256" key="9">
    <source>
        <dbReference type="ARBA" id="ARBA00032031"/>
    </source>
</evidence>
<evidence type="ECO:0000256" key="8">
    <source>
        <dbReference type="ARBA" id="ARBA00023242"/>
    </source>
</evidence>
<dbReference type="PROSITE" id="PS50158">
    <property type="entry name" value="ZF_CCHC"/>
    <property type="match status" value="1"/>
</dbReference>
<sequence length="211" mass="23913">MSGGLAPSKSTVYVSNLPFSLTNNDLHKIFGKMGKVAKVTVTKNKEDRESTGLAFVLYLKKEDAMKAVHIMDGKQLLGRKLKCSIAKDNGRTKEFIKRKEYKDKSRCYECGDFDHLSYNCPKNKFGDREPPPKKKRSRKPQVTFHNMKRTKQAKPVIEPEDSDGSGEDPSLESLSCVIAEESMKASRSDVVISSRKKYKKDSYFSDEEDLD</sequence>
<keyword evidence="7 11" id="KW-0694">RNA-binding</keyword>
<dbReference type="GO" id="GO:0000398">
    <property type="term" value="P:mRNA splicing, via spliceosome"/>
    <property type="evidence" value="ECO:0007669"/>
    <property type="project" value="InterPro"/>
</dbReference>
<dbReference type="InterPro" id="IPR034219">
    <property type="entry name" value="ZCRB1_RRM"/>
</dbReference>
<dbReference type="FunFam" id="3.30.70.330:FF:000233">
    <property type="entry name" value="Zinc finger CCHC-type and RNA-binding motif-containing protein 1"/>
    <property type="match status" value="1"/>
</dbReference>
<keyword evidence="8" id="KW-0539">Nucleus</keyword>
<dbReference type="PROSITE" id="PS50102">
    <property type="entry name" value="RRM"/>
    <property type="match status" value="1"/>
</dbReference>
<feature type="domain" description="CCHC-type" evidence="14">
    <location>
        <begin position="106"/>
        <end position="122"/>
    </location>
</feature>
<keyword evidence="3" id="KW-0507">mRNA processing</keyword>
<dbReference type="InterPro" id="IPR012677">
    <property type="entry name" value="Nucleotide-bd_a/b_plait_sf"/>
</dbReference>
<evidence type="ECO:0000313" key="15">
    <source>
        <dbReference type="Ensembl" id="ENSCINP00000005219.3"/>
    </source>
</evidence>
<protein>
    <recommendedName>
        <fullName evidence="2">Zinc finger CCHC-type and RNA-binding motif-containing protein 1</fullName>
    </recommendedName>
    <alternativeName>
        <fullName evidence="9">U11/U12 small nuclear ribonucleoprotein 31 kDa protein</fullName>
    </alternativeName>
</protein>
<dbReference type="PANTHER" id="PTHR46259">
    <property type="entry name" value="ZINC FINGER CCHC-TYPE AND RNA-BINDING MOTIF-CONTAINING PROTEIN 1"/>
    <property type="match status" value="1"/>
</dbReference>
<dbReference type="SUPFAM" id="SSF54928">
    <property type="entry name" value="RNA-binding domain, RBD"/>
    <property type="match status" value="1"/>
</dbReference>
<evidence type="ECO:0000313" key="16">
    <source>
        <dbReference type="Proteomes" id="UP000008144"/>
    </source>
</evidence>